<dbReference type="PANTHER" id="PTHR12603:SF0">
    <property type="entry name" value="CCR4-NOT TRANSCRIPTION COMPLEX SUBUNIT 4"/>
    <property type="match status" value="1"/>
</dbReference>
<accession>A0A2T7PKH3</accession>
<feature type="region of interest" description="Disordered" evidence="27">
    <location>
        <begin position="314"/>
        <end position="432"/>
    </location>
</feature>
<evidence type="ECO:0000256" key="15">
    <source>
        <dbReference type="ARBA" id="ARBA00022884"/>
    </source>
</evidence>
<dbReference type="InterPro" id="IPR013083">
    <property type="entry name" value="Znf_RING/FYVE/PHD"/>
</dbReference>
<dbReference type="SMART" id="SM00361">
    <property type="entry name" value="RRM_1"/>
    <property type="match status" value="1"/>
</dbReference>
<feature type="compositionally biased region" description="Pro residues" evidence="27">
    <location>
        <begin position="686"/>
        <end position="699"/>
    </location>
</feature>
<dbReference type="OrthoDB" id="1923159at2759"/>
<dbReference type="PROSITE" id="PS50103">
    <property type="entry name" value="ZF_C3H1"/>
    <property type="match status" value="1"/>
</dbReference>
<keyword evidence="10 26" id="KW-0479">Metal-binding</keyword>
<keyword evidence="17" id="KW-0539">Nucleus</keyword>
<dbReference type="SUPFAM" id="SSF54928">
    <property type="entry name" value="RNA-binding domain, RBD"/>
    <property type="match status" value="1"/>
</dbReference>
<comment type="subunit">
    <text evidence="19">Interacts with CNOT1 via its C-terminus but does not stably associate with the CCR4-NOT complex. Interacts (via RING domain) with UBE2D2. Interacts with ABCE1, PINK1 and PELO.</text>
</comment>
<evidence type="ECO:0000313" key="31">
    <source>
        <dbReference type="Proteomes" id="UP000245119"/>
    </source>
</evidence>
<evidence type="ECO:0000256" key="7">
    <source>
        <dbReference type="ARBA" id="ARBA00022490"/>
    </source>
</evidence>
<evidence type="ECO:0000256" key="10">
    <source>
        <dbReference type="ARBA" id="ARBA00022723"/>
    </source>
</evidence>
<dbReference type="InterPro" id="IPR003954">
    <property type="entry name" value="RRM_euk-type"/>
</dbReference>
<feature type="domain" description="RRM" evidence="28">
    <location>
        <begin position="92"/>
        <end position="176"/>
    </location>
</feature>
<evidence type="ECO:0000256" key="27">
    <source>
        <dbReference type="SAM" id="MobiDB-lite"/>
    </source>
</evidence>
<feature type="domain" description="C3H1-type" evidence="29">
    <location>
        <begin position="173"/>
        <end position="200"/>
    </location>
</feature>
<keyword evidence="14" id="KW-0832">Ubl conjugation</keyword>
<evidence type="ECO:0000256" key="26">
    <source>
        <dbReference type="PROSITE-ProRule" id="PRU00723"/>
    </source>
</evidence>
<evidence type="ECO:0000256" key="12">
    <source>
        <dbReference type="ARBA" id="ARBA00022786"/>
    </source>
</evidence>
<evidence type="ECO:0000256" key="9">
    <source>
        <dbReference type="ARBA" id="ARBA00022679"/>
    </source>
</evidence>
<evidence type="ECO:0000256" key="14">
    <source>
        <dbReference type="ARBA" id="ARBA00022843"/>
    </source>
</evidence>
<evidence type="ECO:0000256" key="20">
    <source>
        <dbReference type="ARBA" id="ARBA00071435"/>
    </source>
</evidence>
<dbReference type="GO" id="GO:0016567">
    <property type="term" value="P:protein ubiquitination"/>
    <property type="evidence" value="ECO:0007669"/>
    <property type="project" value="TreeGrafter"/>
</dbReference>
<protein>
    <recommendedName>
        <fullName evidence="20">CCR4-NOT transcription complex subunit 4</fullName>
        <ecNumber evidence="5">2.3.2.27</ecNumber>
    </recommendedName>
    <alternativeName>
        <fullName evidence="23">CCR4-associated factor 4</fullName>
    </alternativeName>
    <alternativeName>
        <fullName evidence="24">E3 ubiquitin-protein ligase CNOT4</fullName>
    </alternativeName>
    <alternativeName>
        <fullName evidence="21">Potential transcriptional repressor NOT4Hp</fullName>
    </alternativeName>
    <alternativeName>
        <fullName evidence="22">RING-type E3 ubiquitin transferase CNOT4</fullName>
    </alternativeName>
</protein>
<dbReference type="InterPro" id="IPR000571">
    <property type="entry name" value="Znf_CCCH"/>
</dbReference>
<keyword evidence="11 26" id="KW-0863">Zinc-finger</keyword>
<evidence type="ECO:0000256" key="18">
    <source>
        <dbReference type="ARBA" id="ARBA00057081"/>
    </source>
</evidence>
<dbReference type="GO" id="GO:0005634">
    <property type="term" value="C:nucleus"/>
    <property type="evidence" value="ECO:0007669"/>
    <property type="project" value="UniProtKB-SubCell"/>
</dbReference>
<feature type="region of interest" description="Disordered" evidence="27">
    <location>
        <begin position="671"/>
        <end position="712"/>
    </location>
</feature>
<dbReference type="STRING" id="400727.A0A2T7PKH3"/>
<feature type="compositionally biased region" description="Polar residues" evidence="27">
    <location>
        <begin position="250"/>
        <end position="261"/>
    </location>
</feature>
<name>A0A2T7PKH3_POMCA</name>
<dbReference type="Gene3D" id="3.30.70.330">
    <property type="match status" value="1"/>
</dbReference>
<evidence type="ECO:0000256" key="21">
    <source>
        <dbReference type="ARBA" id="ARBA00075062"/>
    </source>
</evidence>
<evidence type="ECO:0000256" key="8">
    <source>
        <dbReference type="ARBA" id="ARBA00022553"/>
    </source>
</evidence>
<evidence type="ECO:0000256" key="1">
    <source>
        <dbReference type="ARBA" id="ARBA00000900"/>
    </source>
</evidence>
<feature type="compositionally biased region" description="Pro residues" evidence="27">
    <location>
        <begin position="409"/>
        <end position="425"/>
    </location>
</feature>
<feature type="compositionally biased region" description="Polar residues" evidence="27">
    <location>
        <begin position="375"/>
        <end position="387"/>
    </location>
</feature>
<feature type="region of interest" description="Disordered" evidence="27">
    <location>
        <begin position="242"/>
        <end position="261"/>
    </location>
</feature>
<feature type="compositionally biased region" description="Polar residues" evidence="27">
    <location>
        <begin position="320"/>
        <end position="337"/>
    </location>
</feature>
<evidence type="ECO:0000256" key="6">
    <source>
        <dbReference type="ARBA" id="ARBA00022481"/>
    </source>
</evidence>
<dbReference type="GO" id="GO:0030014">
    <property type="term" value="C:CCR4-NOT complex"/>
    <property type="evidence" value="ECO:0007669"/>
    <property type="project" value="InterPro"/>
</dbReference>
<dbReference type="EC" id="2.3.2.27" evidence="5"/>
<dbReference type="GO" id="GO:0005829">
    <property type="term" value="C:cytosol"/>
    <property type="evidence" value="ECO:0007669"/>
    <property type="project" value="UniProtKB-ARBA"/>
</dbReference>
<evidence type="ECO:0000259" key="28">
    <source>
        <dbReference type="PROSITE" id="PS50102"/>
    </source>
</evidence>
<evidence type="ECO:0000256" key="16">
    <source>
        <dbReference type="ARBA" id="ARBA00023054"/>
    </source>
</evidence>
<dbReference type="FunFam" id="3.30.70.330:FF:000044">
    <property type="entry name" value="Putative ccr4-not transcription complex subunit 4"/>
    <property type="match status" value="1"/>
</dbReference>
<comment type="caution">
    <text evidence="30">The sequence shown here is derived from an EMBL/GenBank/DDBJ whole genome shotgun (WGS) entry which is preliminary data.</text>
</comment>
<dbReference type="GO" id="GO:0003723">
    <property type="term" value="F:RNA binding"/>
    <property type="evidence" value="ECO:0007669"/>
    <property type="project" value="UniProtKB-UniRule"/>
</dbReference>
<dbReference type="InterPro" id="IPR034261">
    <property type="entry name" value="CNOT4_RRM"/>
</dbReference>
<keyword evidence="31" id="KW-1185">Reference proteome</keyword>
<dbReference type="Pfam" id="PF14570">
    <property type="entry name" value="zf-RING_4"/>
    <property type="match status" value="1"/>
</dbReference>
<dbReference type="Proteomes" id="UP000245119">
    <property type="component" value="Linkage Group LG3"/>
</dbReference>
<feature type="compositionally biased region" description="Polar residues" evidence="27">
    <location>
        <begin position="395"/>
        <end position="404"/>
    </location>
</feature>
<keyword evidence="15 25" id="KW-0694">RNA-binding</keyword>
<keyword evidence="9" id="KW-0808">Transferase</keyword>
<dbReference type="GO" id="GO:0061630">
    <property type="term" value="F:ubiquitin protein ligase activity"/>
    <property type="evidence" value="ECO:0007669"/>
    <property type="project" value="UniProtKB-EC"/>
</dbReference>
<proteinExistence type="predicted"/>
<comment type="subcellular location">
    <subcellularLocation>
        <location evidence="3">Cytoplasm</location>
    </subcellularLocation>
    <subcellularLocation>
        <location evidence="2">Nucleus</location>
    </subcellularLocation>
</comment>
<sequence>MEPLEIDDINFFPCTCGYQICRFCWHRIRTDENGLCPACRKQYPEDPAEFKPLTDDELQNIKRERKQKECQRKQKAAENRKHLANVRVVQKNLVFVVGLSQRLADPEVLKKHDYFGRFGKIHKVVINQSTSYAGSQGPSASAYVTYVRPEDALKAILAVNNVHVDGRTLKTSLGTTKYCSHFLRGSQCMKADCMYLHELGEEAASFTKEEMQMGKHQEYEQKLIEQFLDSQNSVNNHLSNNKIQSRKKSGSPTSQQQINQHSPPIAETVLQANSKLSQPGLSQGGDSLQAASASDAWPSLQPLAGAMSGAGVKADGVMGGSNSSSRTNTPPENTSSLKAVGNRHHRIADSQNCQDKGDSDAESASESPVGHLQGLPNSESHLLNNNIGPPLSGGLVSTQHASLYSPTETPSPPSQSPHSPDPTHLPLPLSSSQPVSVMPIGANRRLPGFHSAANSLSFFSNNILGSKVVPPPLPSHTERTESMLPAEMEDSIPVSSSTDWSAAFGFKNKEPPDDDLGFDPCTESCKGLADLIEKENGANWSQSQAQMCSVGHEQFSFATHVPQQLQGSVPGPSQHSLPPGFSLNHIQQQQLHQQLFRPADIGSSQMIDFQQYRPRPRFPVMLNNFRHGGPDMGSHIHHAVSQAAPLPRSPPQPDVFTMKDMQDQLRSLLPNINISFGSPPHLSTSQPPPPPPGVSPPQPAGGRLAPDTPWLQTDPAILCSRPVEDTPHWLKSIHQLTESDGPMQSHSCFPSFMQHFPLGPASGWPPQTQNPPPGFRTPIRTAAAAPEPQKMAEG</sequence>
<comment type="catalytic activity">
    <reaction evidence="1">
        <text>S-ubiquitinyl-[E2 ubiquitin-conjugating enzyme]-L-cysteine + [acceptor protein]-L-lysine = [E2 ubiquitin-conjugating enzyme]-L-cysteine + N(6)-ubiquitinyl-[acceptor protein]-L-lysine.</text>
        <dbReference type="EC" id="2.3.2.27"/>
    </reaction>
</comment>
<reference evidence="30 31" key="1">
    <citation type="submission" date="2018-04" db="EMBL/GenBank/DDBJ databases">
        <title>The genome of golden apple snail Pomacea canaliculata provides insight into stress tolerance and invasive adaptation.</title>
        <authorList>
            <person name="Liu C."/>
            <person name="Liu B."/>
            <person name="Ren Y."/>
            <person name="Zhang Y."/>
            <person name="Wang H."/>
            <person name="Li S."/>
            <person name="Jiang F."/>
            <person name="Yin L."/>
            <person name="Zhang G."/>
            <person name="Qian W."/>
            <person name="Fan W."/>
        </authorList>
    </citation>
    <scope>NUCLEOTIDE SEQUENCE [LARGE SCALE GENOMIC DNA]</scope>
    <source>
        <strain evidence="30">SZHN2017</strain>
        <tissue evidence="30">Muscle</tissue>
    </source>
</reference>
<dbReference type="CDD" id="cd16618">
    <property type="entry name" value="mRING-HC-C4C4_CNOT4"/>
    <property type="match status" value="1"/>
</dbReference>
<keyword evidence="12" id="KW-0833">Ubl conjugation pathway</keyword>
<dbReference type="InterPro" id="IPR000504">
    <property type="entry name" value="RRM_dom"/>
</dbReference>
<dbReference type="PANTHER" id="PTHR12603">
    <property type="entry name" value="CCR4-NOT TRANSCRIPTION COMPLEX RELATED"/>
    <property type="match status" value="1"/>
</dbReference>
<evidence type="ECO:0000256" key="4">
    <source>
        <dbReference type="ARBA" id="ARBA00004906"/>
    </source>
</evidence>
<dbReference type="InterPro" id="IPR035979">
    <property type="entry name" value="RBD_domain_sf"/>
</dbReference>
<keyword evidence="16" id="KW-0175">Coiled coil</keyword>
<feature type="zinc finger region" description="C3H1-type" evidence="26">
    <location>
        <begin position="173"/>
        <end position="200"/>
    </location>
</feature>
<dbReference type="InterPro" id="IPR039515">
    <property type="entry name" value="NOT4_mRING-HC-C4C4"/>
</dbReference>
<evidence type="ECO:0000256" key="23">
    <source>
        <dbReference type="ARBA" id="ARBA00083547"/>
    </source>
</evidence>
<evidence type="ECO:0000256" key="2">
    <source>
        <dbReference type="ARBA" id="ARBA00004123"/>
    </source>
</evidence>
<evidence type="ECO:0000256" key="24">
    <source>
        <dbReference type="ARBA" id="ARBA00083942"/>
    </source>
</evidence>
<gene>
    <name evidence="30" type="ORF">C0Q70_05185</name>
</gene>
<keyword evidence="8" id="KW-0597">Phosphoprotein</keyword>
<evidence type="ECO:0000256" key="13">
    <source>
        <dbReference type="ARBA" id="ARBA00022833"/>
    </source>
</evidence>
<dbReference type="SUPFAM" id="SSF57850">
    <property type="entry name" value="RING/U-box"/>
    <property type="match status" value="1"/>
</dbReference>
<evidence type="ECO:0000256" key="3">
    <source>
        <dbReference type="ARBA" id="ARBA00004496"/>
    </source>
</evidence>
<evidence type="ECO:0000256" key="17">
    <source>
        <dbReference type="ARBA" id="ARBA00023242"/>
    </source>
</evidence>
<organism evidence="30 31">
    <name type="scientific">Pomacea canaliculata</name>
    <name type="common">Golden apple snail</name>
    <dbReference type="NCBI Taxonomy" id="400727"/>
    <lineage>
        <taxon>Eukaryota</taxon>
        <taxon>Metazoa</taxon>
        <taxon>Spiralia</taxon>
        <taxon>Lophotrochozoa</taxon>
        <taxon>Mollusca</taxon>
        <taxon>Gastropoda</taxon>
        <taxon>Caenogastropoda</taxon>
        <taxon>Architaenioglossa</taxon>
        <taxon>Ampullarioidea</taxon>
        <taxon>Ampullariidae</taxon>
        <taxon>Pomacea</taxon>
    </lineage>
</organism>
<evidence type="ECO:0000256" key="5">
    <source>
        <dbReference type="ARBA" id="ARBA00012483"/>
    </source>
</evidence>
<feature type="region of interest" description="Disordered" evidence="27">
    <location>
        <begin position="759"/>
        <end position="794"/>
    </location>
</feature>
<evidence type="ECO:0000256" key="25">
    <source>
        <dbReference type="PROSITE-ProRule" id="PRU00176"/>
    </source>
</evidence>
<keyword evidence="13 26" id="KW-0862">Zinc</keyword>
<dbReference type="CDD" id="cd12438">
    <property type="entry name" value="RRM_CNOT4"/>
    <property type="match status" value="1"/>
</dbReference>
<evidence type="ECO:0000313" key="30">
    <source>
        <dbReference type="EMBL" id="PVD33923.1"/>
    </source>
</evidence>
<evidence type="ECO:0000259" key="29">
    <source>
        <dbReference type="PROSITE" id="PS50103"/>
    </source>
</evidence>
<evidence type="ECO:0000256" key="19">
    <source>
        <dbReference type="ARBA" id="ARBA00062432"/>
    </source>
</evidence>
<dbReference type="GO" id="GO:0008270">
    <property type="term" value="F:zinc ion binding"/>
    <property type="evidence" value="ECO:0007669"/>
    <property type="project" value="UniProtKB-KW"/>
</dbReference>
<evidence type="ECO:0000256" key="11">
    <source>
        <dbReference type="ARBA" id="ARBA00022771"/>
    </source>
</evidence>
<keyword evidence="6" id="KW-0488">Methylation</keyword>
<dbReference type="InterPro" id="IPR039780">
    <property type="entry name" value="Mot2"/>
</dbReference>
<comment type="function">
    <text evidence="18">Has E3 ubiquitin ligase activity, promoting ubiquitination and degradation of target proteins. Involved in activation of the JAK/STAT pathway. Catalyzes ubiquitination of methylated RBM15. Plays a role in quality control of translation of mitochondrial outer membrane-localized mRNA. As part of the PINK1-regulated signaling, upon mitochondria damage, ubiquitinates ABCE1 and thereby recruits autophagy receptors to the mitochondrial outer membrane to initiate mitophagy.</text>
</comment>
<evidence type="ECO:0000256" key="22">
    <source>
        <dbReference type="ARBA" id="ARBA00077837"/>
    </source>
</evidence>
<dbReference type="Gene3D" id="3.30.40.10">
    <property type="entry name" value="Zinc/RING finger domain, C3HC4 (zinc finger)"/>
    <property type="match status" value="1"/>
</dbReference>
<comment type="pathway">
    <text evidence="4">Protein modification; protein ubiquitination.</text>
</comment>
<dbReference type="AlphaFoldDB" id="A0A2T7PKH3"/>
<keyword evidence="7" id="KW-0963">Cytoplasm</keyword>
<dbReference type="FunFam" id="3.30.40.10:FF:000006">
    <property type="entry name" value="CCR4-NOT transcription complex subunit 4"/>
    <property type="match status" value="1"/>
</dbReference>
<dbReference type="EMBL" id="PZQS01000003">
    <property type="protein sequence ID" value="PVD33923.1"/>
    <property type="molecule type" value="Genomic_DNA"/>
</dbReference>
<dbReference type="PROSITE" id="PS50102">
    <property type="entry name" value="RRM"/>
    <property type="match status" value="1"/>
</dbReference>
<dbReference type="InterPro" id="IPR012677">
    <property type="entry name" value="Nucleotide-bd_a/b_plait_sf"/>
</dbReference>